<accession>A0A5M8P401</accession>
<dbReference type="Gene3D" id="3.40.50.300">
    <property type="entry name" value="P-loop containing nucleotide triphosphate hydrolases"/>
    <property type="match status" value="1"/>
</dbReference>
<protein>
    <recommendedName>
        <fullName evidence="3 9">DNA replication and repair protein RecF</fullName>
    </recommendedName>
</protein>
<evidence type="ECO:0000256" key="7">
    <source>
        <dbReference type="ARBA" id="ARBA00022840"/>
    </source>
</evidence>
<evidence type="ECO:0000256" key="3">
    <source>
        <dbReference type="ARBA" id="ARBA00020170"/>
    </source>
</evidence>
<feature type="binding site" evidence="9">
    <location>
        <begin position="30"/>
        <end position="37"/>
    </location>
    <ligand>
        <name>ATP</name>
        <dbReference type="ChEBI" id="CHEBI:30616"/>
    </ligand>
</feature>
<dbReference type="InterPro" id="IPR001238">
    <property type="entry name" value="DNA-binding_RecF"/>
</dbReference>
<dbReference type="HAMAP" id="MF_00365">
    <property type="entry name" value="RecF"/>
    <property type="match status" value="1"/>
</dbReference>
<keyword evidence="7 9" id="KW-0067">ATP-binding</keyword>
<evidence type="ECO:0000259" key="11">
    <source>
        <dbReference type="Pfam" id="PF02463"/>
    </source>
</evidence>
<dbReference type="InterPro" id="IPR027417">
    <property type="entry name" value="P-loop_NTPase"/>
</dbReference>
<keyword evidence="9 10" id="KW-0227">DNA damage</keyword>
<feature type="domain" description="RecF/RecN/SMC N-terminal" evidence="11">
    <location>
        <begin position="3"/>
        <end position="351"/>
    </location>
</feature>
<keyword evidence="4 9" id="KW-0963">Cytoplasm</keyword>
<dbReference type="NCBIfam" id="TIGR00611">
    <property type="entry name" value="recf"/>
    <property type="match status" value="1"/>
</dbReference>
<dbReference type="SUPFAM" id="SSF52540">
    <property type="entry name" value="P-loop containing nucleoside triphosphate hydrolases"/>
    <property type="match status" value="1"/>
</dbReference>
<keyword evidence="9 10" id="KW-0742">SOS response</keyword>
<evidence type="ECO:0000256" key="8">
    <source>
        <dbReference type="ARBA" id="ARBA00023125"/>
    </source>
</evidence>
<comment type="subcellular location">
    <subcellularLocation>
        <location evidence="1 9 10">Cytoplasm</location>
    </subcellularLocation>
</comment>
<evidence type="ECO:0000256" key="1">
    <source>
        <dbReference type="ARBA" id="ARBA00004496"/>
    </source>
</evidence>
<dbReference type="Proteomes" id="UP000324575">
    <property type="component" value="Unassembled WGS sequence"/>
</dbReference>
<dbReference type="EMBL" id="SNRX01000004">
    <property type="protein sequence ID" value="KAA6302970.1"/>
    <property type="molecule type" value="Genomic_DNA"/>
</dbReference>
<dbReference type="PANTHER" id="PTHR32182:SF0">
    <property type="entry name" value="DNA REPLICATION AND REPAIR PROTEIN RECF"/>
    <property type="match status" value="1"/>
</dbReference>
<dbReference type="GO" id="GO:0003697">
    <property type="term" value="F:single-stranded DNA binding"/>
    <property type="evidence" value="ECO:0007669"/>
    <property type="project" value="UniProtKB-UniRule"/>
</dbReference>
<dbReference type="GO" id="GO:0006302">
    <property type="term" value="P:double-strand break repair"/>
    <property type="evidence" value="ECO:0007669"/>
    <property type="project" value="TreeGrafter"/>
</dbReference>
<dbReference type="InterPro" id="IPR003395">
    <property type="entry name" value="RecF/RecN/SMC_N"/>
</dbReference>
<evidence type="ECO:0000256" key="9">
    <source>
        <dbReference type="HAMAP-Rule" id="MF_00365"/>
    </source>
</evidence>
<dbReference type="Pfam" id="PF02463">
    <property type="entry name" value="SMC_N"/>
    <property type="match status" value="1"/>
</dbReference>
<organism evidence="12 13">
    <name type="scientific">Candidatus Ordinivivax streblomastigis</name>
    <dbReference type="NCBI Taxonomy" id="2540710"/>
    <lineage>
        <taxon>Bacteria</taxon>
        <taxon>Pseudomonadati</taxon>
        <taxon>Bacteroidota</taxon>
        <taxon>Bacteroidia</taxon>
        <taxon>Bacteroidales</taxon>
        <taxon>Candidatus Ordinivivax</taxon>
    </lineage>
</organism>
<evidence type="ECO:0000313" key="12">
    <source>
        <dbReference type="EMBL" id="KAA6302970.1"/>
    </source>
</evidence>
<sequence>MILEKISLLNFKNIEEAELSFSPKMNYLFGNNGMGKTNLLDALYYLSFTKNYTNLTDSQLIMHDREFMVLQGLYSDKEVAEEIYCGIKRRQKKVFKRNKKEYERLSEHIGLIPLVMVSPTDSELIQGGSDERRKFADMLICQYDKEYMQALIHYNKALQQRNALLKTAPHKGGEETPPSAGWGEEMFILWEEQLSAYGQIIHNKRKAFVSGFLPIFNEYYHDISNDNESVDLTYESHLDTQDLAVLLSERRERDKLLGFTTAGIHKDDFNFLLDGYLIRKIGSQGQNKTYLIALKLAQFRFLVQKGSSIPILLLDDLFDKLDAKRVESIIRLVAQPEFGQIFITDTNRNYLDGILAQIQHDYCLFQVEKGNIQPQIIE</sequence>
<keyword evidence="6 9" id="KW-0547">Nucleotide-binding</keyword>
<dbReference type="PANTHER" id="PTHR32182">
    <property type="entry name" value="DNA REPLICATION AND REPAIR PROTEIN RECF"/>
    <property type="match status" value="1"/>
</dbReference>
<dbReference type="PROSITE" id="PS00618">
    <property type="entry name" value="RECF_2"/>
    <property type="match status" value="1"/>
</dbReference>
<dbReference type="GO" id="GO:0005524">
    <property type="term" value="F:ATP binding"/>
    <property type="evidence" value="ECO:0007669"/>
    <property type="project" value="UniProtKB-UniRule"/>
</dbReference>
<keyword evidence="5 9" id="KW-0235">DNA replication</keyword>
<proteinExistence type="inferred from homology"/>
<dbReference type="AlphaFoldDB" id="A0A5M8P401"/>
<dbReference type="InterPro" id="IPR042174">
    <property type="entry name" value="RecF_2"/>
</dbReference>
<dbReference type="GO" id="GO:0006260">
    <property type="term" value="P:DNA replication"/>
    <property type="evidence" value="ECO:0007669"/>
    <property type="project" value="UniProtKB-UniRule"/>
</dbReference>
<comment type="similarity">
    <text evidence="2 9 10">Belongs to the RecF family.</text>
</comment>
<gene>
    <name evidence="9" type="primary">recF</name>
    <name evidence="12" type="ORF">EZS26_000865</name>
</gene>
<comment type="function">
    <text evidence="9 10">The RecF protein is involved in DNA metabolism; it is required for DNA replication and normal SOS inducibility. RecF binds preferentially to single-stranded, linear DNA. It also seems to bind ATP.</text>
</comment>
<dbReference type="GO" id="GO:0005737">
    <property type="term" value="C:cytoplasm"/>
    <property type="evidence" value="ECO:0007669"/>
    <property type="project" value="UniProtKB-SubCell"/>
</dbReference>
<comment type="caution">
    <text evidence="12">The sequence shown here is derived from an EMBL/GenBank/DDBJ whole genome shotgun (WGS) entry which is preliminary data.</text>
</comment>
<evidence type="ECO:0000256" key="10">
    <source>
        <dbReference type="RuleBase" id="RU000578"/>
    </source>
</evidence>
<reference evidence="12 13" key="1">
    <citation type="submission" date="2019-03" db="EMBL/GenBank/DDBJ databases">
        <title>Single cell metagenomics reveals metabolic interactions within the superorganism composed of flagellate Streblomastix strix and complex community of Bacteroidetes bacteria on its surface.</title>
        <authorList>
            <person name="Treitli S.C."/>
            <person name="Kolisko M."/>
            <person name="Husnik F."/>
            <person name="Keeling P."/>
            <person name="Hampl V."/>
        </authorList>
    </citation>
    <scope>NUCLEOTIDE SEQUENCE [LARGE SCALE GENOMIC DNA]</scope>
    <source>
        <strain evidence="12">St1</strain>
    </source>
</reference>
<name>A0A5M8P401_9BACT</name>
<keyword evidence="8 9" id="KW-0238">DNA-binding</keyword>
<evidence type="ECO:0000256" key="5">
    <source>
        <dbReference type="ARBA" id="ARBA00022705"/>
    </source>
</evidence>
<evidence type="ECO:0000256" key="4">
    <source>
        <dbReference type="ARBA" id="ARBA00022490"/>
    </source>
</evidence>
<keyword evidence="9 10" id="KW-0234">DNA repair</keyword>
<evidence type="ECO:0000313" key="13">
    <source>
        <dbReference type="Proteomes" id="UP000324575"/>
    </source>
</evidence>
<dbReference type="GO" id="GO:0009432">
    <property type="term" value="P:SOS response"/>
    <property type="evidence" value="ECO:0007669"/>
    <property type="project" value="UniProtKB-UniRule"/>
</dbReference>
<dbReference type="GO" id="GO:0000731">
    <property type="term" value="P:DNA synthesis involved in DNA repair"/>
    <property type="evidence" value="ECO:0007669"/>
    <property type="project" value="TreeGrafter"/>
</dbReference>
<evidence type="ECO:0000256" key="6">
    <source>
        <dbReference type="ARBA" id="ARBA00022741"/>
    </source>
</evidence>
<dbReference type="Gene3D" id="1.20.1050.90">
    <property type="entry name" value="RecF/RecN/SMC, N-terminal domain"/>
    <property type="match status" value="1"/>
</dbReference>
<evidence type="ECO:0000256" key="2">
    <source>
        <dbReference type="ARBA" id="ARBA00008016"/>
    </source>
</evidence>
<dbReference type="InterPro" id="IPR018078">
    <property type="entry name" value="DNA-binding_RecF_CS"/>
</dbReference>